<dbReference type="PANTHER" id="PTHR12561">
    <property type="entry name" value="LIPOATE-PROTEIN LIGASE"/>
    <property type="match status" value="1"/>
</dbReference>
<dbReference type="CDD" id="cd16443">
    <property type="entry name" value="LplA"/>
    <property type="match status" value="1"/>
</dbReference>
<dbReference type="SUPFAM" id="SSF55681">
    <property type="entry name" value="Class II aaRS and biotin synthetases"/>
    <property type="match status" value="1"/>
</dbReference>
<dbReference type="Pfam" id="PF21948">
    <property type="entry name" value="LplA-B_cat"/>
    <property type="match status" value="1"/>
</dbReference>
<feature type="domain" description="BPL/LPL catalytic" evidence="2">
    <location>
        <begin position="25"/>
        <end position="219"/>
    </location>
</feature>
<dbReference type="GO" id="GO:0017118">
    <property type="term" value="F:lipoyltransferase activity"/>
    <property type="evidence" value="ECO:0007669"/>
    <property type="project" value="TreeGrafter"/>
</dbReference>
<name>A0A7J3SKF0_9CREN</name>
<dbReference type="InterPro" id="IPR004562">
    <property type="entry name" value="LipoylTrfase_LipoateP_Ligase"/>
</dbReference>
<protein>
    <submittedName>
        <fullName evidence="3">Lipoate--protein ligase family protein</fullName>
    </submittedName>
</protein>
<dbReference type="GO" id="GO:0016874">
    <property type="term" value="F:ligase activity"/>
    <property type="evidence" value="ECO:0007669"/>
    <property type="project" value="UniProtKB-KW"/>
</dbReference>
<dbReference type="PROSITE" id="PS51733">
    <property type="entry name" value="BPL_LPL_CATALYTIC"/>
    <property type="match status" value="1"/>
</dbReference>
<comment type="caution">
    <text evidence="3">The sequence shown here is derived from an EMBL/GenBank/DDBJ whole genome shotgun (WGS) entry which is preliminary data.</text>
</comment>
<dbReference type="UniPathway" id="UPA00537">
    <property type="reaction ID" value="UER00595"/>
</dbReference>
<dbReference type="EMBL" id="DTLS01000076">
    <property type="protein sequence ID" value="HGZ60100.1"/>
    <property type="molecule type" value="Genomic_DNA"/>
</dbReference>
<reference evidence="3" key="1">
    <citation type="journal article" date="2020" name="mSystems">
        <title>Genome- and Community-Level Interaction Insights into Carbon Utilization and Element Cycling Functions of Hydrothermarchaeota in Hydrothermal Sediment.</title>
        <authorList>
            <person name="Zhou Z."/>
            <person name="Liu Y."/>
            <person name="Xu W."/>
            <person name="Pan J."/>
            <person name="Luo Z.H."/>
            <person name="Li M."/>
        </authorList>
    </citation>
    <scope>NUCLEOTIDE SEQUENCE [LARGE SCALE GENOMIC DNA]</scope>
    <source>
        <strain evidence="3">SpSt-885</strain>
    </source>
</reference>
<proteinExistence type="predicted"/>
<keyword evidence="3" id="KW-0436">Ligase</keyword>
<gene>
    <name evidence="3" type="ORF">ENW83_02690</name>
</gene>
<comment type="pathway">
    <text evidence="1">Protein modification; protein lipoylation via exogenous pathway; protein N(6)-(lipoyl)lysine from lipoate: step 2/2.</text>
</comment>
<dbReference type="Gene3D" id="3.30.930.10">
    <property type="entry name" value="Bira Bifunctional Protein, Domain 2"/>
    <property type="match status" value="1"/>
</dbReference>
<evidence type="ECO:0000313" key="3">
    <source>
        <dbReference type="EMBL" id="HGZ60100.1"/>
    </source>
</evidence>
<dbReference type="GO" id="GO:0005737">
    <property type="term" value="C:cytoplasm"/>
    <property type="evidence" value="ECO:0007669"/>
    <property type="project" value="TreeGrafter"/>
</dbReference>
<dbReference type="GO" id="GO:0009249">
    <property type="term" value="P:protein lipoylation"/>
    <property type="evidence" value="ECO:0007669"/>
    <property type="project" value="InterPro"/>
</dbReference>
<evidence type="ECO:0000259" key="2">
    <source>
        <dbReference type="PROSITE" id="PS51733"/>
    </source>
</evidence>
<accession>A0A7J3SKF0</accession>
<sequence>MLQSDTFNPKENLIIEESILNSSLPPLTGVLRLWQNEPCVVIGKFQKEEYEVNIPYIQEKGIKVIRRFTGGGTVYHDLGNLNITFCKGRNDFIFSSYFIEEGKGITEIISKALKDFVEMEIEVNERNAIFINRRKVLGSSIAITRDKFFYHASLLVDSNLTELKRAIKWEESYPYGTANFIKSKRSEVANLSNFSKNISIKKIKASIIKRFEEELLVRIETSGNAFNGHLIECIL</sequence>
<organism evidence="3">
    <name type="scientific">Fervidicoccus fontis</name>
    <dbReference type="NCBI Taxonomy" id="683846"/>
    <lineage>
        <taxon>Archaea</taxon>
        <taxon>Thermoproteota</taxon>
        <taxon>Thermoprotei</taxon>
        <taxon>Fervidicoccales</taxon>
        <taxon>Fervidicoccaceae</taxon>
        <taxon>Fervidicoccus</taxon>
    </lineage>
</organism>
<dbReference type="InterPro" id="IPR045864">
    <property type="entry name" value="aa-tRNA-synth_II/BPL/LPL"/>
</dbReference>
<dbReference type="AlphaFoldDB" id="A0A7J3SKF0"/>
<evidence type="ECO:0000256" key="1">
    <source>
        <dbReference type="ARBA" id="ARBA00005085"/>
    </source>
</evidence>
<dbReference type="PANTHER" id="PTHR12561:SF3">
    <property type="entry name" value="LIPOYLTRANSFERASE 1, MITOCHONDRIAL"/>
    <property type="match status" value="1"/>
</dbReference>
<dbReference type="InterPro" id="IPR004143">
    <property type="entry name" value="BPL_LPL_catalytic"/>
</dbReference>